<accession>A0A0L6V3I1</accession>
<comment type="caution">
    <text evidence="2">The sequence shown here is derived from an EMBL/GenBank/DDBJ whole genome shotgun (WGS) entry which is preliminary data.</text>
</comment>
<keyword evidence="1" id="KW-0812">Transmembrane</keyword>
<keyword evidence="3" id="KW-1185">Reference proteome</keyword>
<organism evidence="2 3">
    <name type="scientific">Puccinia sorghi</name>
    <dbReference type="NCBI Taxonomy" id="27349"/>
    <lineage>
        <taxon>Eukaryota</taxon>
        <taxon>Fungi</taxon>
        <taxon>Dikarya</taxon>
        <taxon>Basidiomycota</taxon>
        <taxon>Pucciniomycotina</taxon>
        <taxon>Pucciniomycetes</taxon>
        <taxon>Pucciniales</taxon>
        <taxon>Pucciniaceae</taxon>
        <taxon>Puccinia</taxon>
    </lineage>
</organism>
<evidence type="ECO:0000313" key="2">
    <source>
        <dbReference type="EMBL" id="KNZ55309.1"/>
    </source>
</evidence>
<keyword evidence="1" id="KW-1133">Transmembrane helix</keyword>
<dbReference type="AlphaFoldDB" id="A0A0L6V3I1"/>
<dbReference type="Proteomes" id="UP000037035">
    <property type="component" value="Unassembled WGS sequence"/>
</dbReference>
<keyword evidence="1" id="KW-0472">Membrane</keyword>
<evidence type="ECO:0000313" key="3">
    <source>
        <dbReference type="Proteomes" id="UP000037035"/>
    </source>
</evidence>
<gene>
    <name evidence="2" type="ORF">VP01_2716g1</name>
</gene>
<protein>
    <submittedName>
        <fullName evidence="2">Uncharacterized protein</fullName>
    </submittedName>
</protein>
<sequence length="406" mass="46768">MEAWLEHTACQLHEVDQVFVCSDHVNKYIIKVELKKIIGAIEGIIFMRETKINIIIHLNNNNQLKHQCLVKKIDSKLSLVRISVWQCACTDFSAAQGRSSNFIPCPTCQLDISSSHPEPSDSKNYRCKSFQSSRTPVTIEVIPLPDFRALVFGFLFLSSSSLVSGCVCLFLSLLFYLLIRSSRYFMYFFSLVSFSFLSLIRAKICFFIFSSFLFLFLFHSSSFFLSSSYYSRSFLGLFACQLQAVEQVFFAVDAFNHWINAFLEPLVESLIDLKIVRLKDLLYDLKIRNLCNELKKFIVVLGHAHHEKTNFTCSKGQPDMSLDSNMISVIIRVENQIIKTLLHTRKLFSINSKNTWIATQQNNLLNCLQLTCRNHCSDCTATVPNNQHMQTFLKNSLIKIYNFHKL</sequence>
<evidence type="ECO:0000256" key="1">
    <source>
        <dbReference type="SAM" id="Phobius"/>
    </source>
</evidence>
<dbReference type="VEuPathDB" id="FungiDB:VP01_2716g1"/>
<name>A0A0L6V3I1_9BASI</name>
<proteinExistence type="predicted"/>
<dbReference type="EMBL" id="LAVV01007631">
    <property type="protein sequence ID" value="KNZ55309.1"/>
    <property type="molecule type" value="Genomic_DNA"/>
</dbReference>
<feature type="transmembrane region" description="Helical" evidence="1">
    <location>
        <begin position="206"/>
        <end position="225"/>
    </location>
</feature>
<reference evidence="2 3" key="1">
    <citation type="submission" date="2015-08" db="EMBL/GenBank/DDBJ databases">
        <title>Next Generation Sequencing and Analysis of the Genome of Puccinia sorghi L Schw, the Causal Agent of Maize Common Rust.</title>
        <authorList>
            <person name="Rochi L."/>
            <person name="Burguener G."/>
            <person name="Darino M."/>
            <person name="Turjanski A."/>
            <person name="Kreff E."/>
            <person name="Dieguez M.J."/>
            <person name="Sacco F."/>
        </authorList>
    </citation>
    <scope>NUCLEOTIDE SEQUENCE [LARGE SCALE GENOMIC DNA]</scope>
    <source>
        <strain evidence="2 3">RO10H11247</strain>
    </source>
</reference>
<feature type="transmembrane region" description="Helical" evidence="1">
    <location>
        <begin position="149"/>
        <end position="177"/>
    </location>
</feature>